<organism evidence="1 2">
    <name type="scientific">Thalictrum thalictroides</name>
    <name type="common">Rue-anemone</name>
    <name type="synonym">Anemone thalictroides</name>
    <dbReference type="NCBI Taxonomy" id="46969"/>
    <lineage>
        <taxon>Eukaryota</taxon>
        <taxon>Viridiplantae</taxon>
        <taxon>Streptophyta</taxon>
        <taxon>Embryophyta</taxon>
        <taxon>Tracheophyta</taxon>
        <taxon>Spermatophyta</taxon>
        <taxon>Magnoliopsida</taxon>
        <taxon>Ranunculales</taxon>
        <taxon>Ranunculaceae</taxon>
        <taxon>Thalictroideae</taxon>
        <taxon>Thalictrum</taxon>
    </lineage>
</organism>
<reference evidence="1 2" key="1">
    <citation type="submission" date="2020-06" db="EMBL/GenBank/DDBJ databases">
        <title>Transcriptomic and genomic resources for Thalictrum thalictroides and T. hernandezii: Facilitating candidate gene discovery in an emerging model plant lineage.</title>
        <authorList>
            <person name="Arias T."/>
            <person name="Riano-Pachon D.M."/>
            <person name="Di Stilio V.S."/>
        </authorList>
    </citation>
    <scope>NUCLEOTIDE SEQUENCE [LARGE SCALE GENOMIC DNA]</scope>
    <source>
        <strain evidence="2">cv. WT478/WT964</strain>
        <tissue evidence="1">Leaves</tissue>
    </source>
</reference>
<comment type="caution">
    <text evidence="1">The sequence shown here is derived from an EMBL/GenBank/DDBJ whole genome shotgun (WGS) entry which is preliminary data.</text>
</comment>
<protein>
    <submittedName>
        <fullName evidence="1">Uncharacterized protein</fullName>
    </submittedName>
</protein>
<accession>A0A7J6W8I2</accession>
<evidence type="ECO:0000313" key="2">
    <source>
        <dbReference type="Proteomes" id="UP000554482"/>
    </source>
</evidence>
<evidence type="ECO:0000313" key="1">
    <source>
        <dbReference type="EMBL" id="KAF5193736.1"/>
    </source>
</evidence>
<sequence>VFNSFRRTTRFSSTPQVDFLTFLASTVDKLDSPNHCWLIKFEESNGPFTRDGVFLVLDDSLVLGSDHVHLFEMVQYLQHR</sequence>
<dbReference type="AlphaFoldDB" id="A0A7J6W8I2"/>
<dbReference type="Proteomes" id="UP000554482">
    <property type="component" value="Unassembled WGS sequence"/>
</dbReference>
<gene>
    <name evidence="1" type="ORF">FRX31_016677</name>
</gene>
<feature type="non-terminal residue" evidence="1">
    <location>
        <position position="1"/>
    </location>
</feature>
<proteinExistence type="predicted"/>
<dbReference type="EMBL" id="JABWDY010019694">
    <property type="protein sequence ID" value="KAF5193736.1"/>
    <property type="molecule type" value="Genomic_DNA"/>
</dbReference>
<name>A0A7J6W8I2_THATH</name>
<keyword evidence="2" id="KW-1185">Reference proteome</keyword>